<dbReference type="Pfam" id="PF00481">
    <property type="entry name" value="PP2C"/>
    <property type="match status" value="1"/>
</dbReference>
<dbReference type="PROSITE" id="PS51746">
    <property type="entry name" value="PPM_2"/>
    <property type="match status" value="1"/>
</dbReference>
<protein>
    <recommendedName>
        <fullName evidence="5">PPM-type phosphatase domain-containing protein</fullName>
    </recommendedName>
</protein>
<dbReference type="STRING" id="2316362.A0A4V1Q305"/>
<sequence>MNNRPVSDTRDPRIVECRSFPIEGSQYLVDAVRYQPTDRPIEDRWSFNFDPHTNRVVLGVYDGHGGSETAEFVSTVLPAALIAQSSPSAHAQTFQDVDAKIIKNFTNDHSVFHRRSDQWVDNAKVAKAGCTALIFDLDLKTMAANVANAGDCRLAVFHGDTGNPERAVLSYETTDLNAKSVSEQAKVKNEHPGEDMIFVSGRLFGRVMSTRGFGDAYYKLPCQGLMGKFTHKKLIDAMSAVENPSKVPINQQYDSYFYGYLTPPYIEARPETSSIHLTVGDIVLLASDGLWDRVSTRETADILSAGLINGAENLALHVINSVISKCPPGDDTTIVILRPGMIPDVKGP</sequence>
<dbReference type="GO" id="GO:0046872">
    <property type="term" value="F:metal ion binding"/>
    <property type="evidence" value="ECO:0007669"/>
    <property type="project" value="UniProtKB-KW"/>
</dbReference>
<dbReference type="InterPro" id="IPR015655">
    <property type="entry name" value="PP2C"/>
</dbReference>
<keyword evidence="1" id="KW-0479">Metal-binding</keyword>
<dbReference type="SUPFAM" id="SSF81606">
    <property type="entry name" value="PP2C-like"/>
    <property type="match status" value="1"/>
</dbReference>
<dbReference type="GO" id="GO:0004722">
    <property type="term" value="F:protein serine/threonine phosphatase activity"/>
    <property type="evidence" value="ECO:0007669"/>
    <property type="project" value="InterPro"/>
</dbReference>
<dbReference type="PANTHER" id="PTHR13832:SF792">
    <property type="entry name" value="GM14286P"/>
    <property type="match status" value="1"/>
</dbReference>
<dbReference type="SMART" id="SM00331">
    <property type="entry name" value="PP2C_SIG"/>
    <property type="match status" value="1"/>
</dbReference>
<evidence type="ECO:0000313" key="7">
    <source>
        <dbReference type="Proteomes" id="UP000290288"/>
    </source>
</evidence>
<dbReference type="InterPro" id="IPR000222">
    <property type="entry name" value="PP2C_BS"/>
</dbReference>
<keyword evidence="7" id="KW-1185">Reference proteome</keyword>
<dbReference type="InterPro" id="IPR001932">
    <property type="entry name" value="PPM-type_phosphatase-like_dom"/>
</dbReference>
<dbReference type="Gene3D" id="3.60.40.10">
    <property type="entry name" value="PPM-type phosphatase domain"/>
    <property type="match status" value="1"/>
</dbReference>
<keyword evidence="2 4" id="KW-0378">Hydrolase</keyword>
<dbReference type="InterPro" id="IPR036457">
    <property type="entry name" value="PPM-type-like_dom_sf"/>
</dbReference>
<dbReference type="PANTHER" id="PTHR13832">
    <property type="entry name" value="PROTEIN PHOSPHATASE 2C"/>
    <property type="match status" value="1"/>
</dbReference>
<dbReference type="OrthoDB" id="420076at2759"/>
<dbReference type="AlphaFoldDB" id="A0A4V1Q305"/>
<proteinExistence type="inferred from homology"/>
<evidence type="ECO:0000256" key="2">
    <source>
        <dbReference type="ARBA" id="ARBA00022801"/>
    </source>
</evidence>
<feature type="domain" description="PPM-type phosphatase" evidence="5">
    <location>
        <begin position="26"/>
        <end position="339"/>
    </location>
</feature>
<dbReference type="CDD" id="cd00143">
    <property type="entry name" value="PP2Cc"/>
    <property type="match status" value="1"/>
</dbReference>
<evidence type="ECO:0000256" key="3">
    <source>
        <dbReference type="ARBA" id="ARBA00022912"/>
    </source>
</evidence>
<dbReference type="EMBL" id="SDEE01000389">
    <property type="protein sequence ID" value="RXW16908.1"/>
    <property type="molecule type" value="Genomic_DNA"/>
</dbReference>
<gene>
    <name evidence="6" type="ORF">EST38_g8939</name>
</gene>
<evidence type="ECO:0000313" key="6">
    <source>
        <dbReference type="EMBL" id="RXW16908.1"/>
    </source>
</evidence>
<dbReference type="PROSITE" id="PS01032">
    <property type="entry name" value="PPM_1"/>
    <property type="match status" value="1"/>
</dbReference>
<keyword evidence="3 4" id="KW-0904">Protein phosphatase</keyword>
<reference evidence="6 7" key="1">
    <citation type="submission" date="2019-01" db="EMBL/GenBank/DDBJ databases">
        <title>Draft genome sequence of Psathyrella aberdarensis IHI B618.</title>
        <authorList>
            <person name="Buettner E."/>
            <person name="Kellner H."/>
        </authorList>
    </citation>
    <scope>NUCLEOTIDE SEQUENCE [LARGE SCALE GENOMIC DNA]</scope>
    <source>
        <strain evidence="6 7">IHI B618</strain>
    </source>
</reference>
<accession>A0A4V1Q305</accession>
<evidence type="ECO:0000256" key="1">
    <source>
        <dbReference type="ARBA" id="ARBA00022723"/>
    </source>
</evidence>
<organism evidence="6 7">
    <name type="scientific">Candolleomyces aberdarensis</name>
    <dbReference type="NCBI Taxonomy" id="2316362"/>
    <lineage>
        <taxon>Eukaryota</taxon>
        <taxon>Fungi</taxon>
        <taxon>Dikarya</taxon>
        <taxon>Basidiomycota</taxon>
        <taxon>Agaricomycotina</taxon>
        <taxon>Agaricomycetes</taxon>
        <taxon>Agaricomycetidae</taxon>
        <taxon>Agaricales</taxon>
        <taxon>Agaricineae</taxon>
        <taxon>Psathyrellaceae</taxon>
        <taxon>Candolleomyces</taxon>
    </lineage>
</organism>
<evidence type="ECO:0000259" key="5">
    <source>
        <dbReference type="PROSITE" id="PS51746"/>
    </source>
</evidence>
<comment type="similarity">
    <text evidence="4">Belongs to the PP2C family.</text>
</comment>
<dbReference type="Proteomes" id="UP000290288">
    <property type="component" value="Unassembled WGS sequence"/>
</dbReference>
<evidence type="ECO:0000256" key="4">
    <source>
        <dbReference type="RuleBase" id="RU003465"/>
    </source>
</evidence>
<dbReference type="SMART" id="SM00332">
    <property type="entry name" value="PP2Cc"/>
    <property type="match status" value="1"/>
</dbReference>
<name>A0A4V1Q305_9AGAR</name>
<comment type="caution">
    <text evidence="6">The sequence shown here is derived from an EMBL/GenBank/DDBJ whole genome shotgun (WGS) entry which is preliminary data.</text>
</comment>